<dbReference type="CDD" id="cd00833">
    <property type="entry name" value="PKS"/>
    <property type="match status" value="4"/>
</dbReference>
<evidence type="ECO:0000256" key="6">
    <source>
        <dbReference type="ARBA" id="ARBA00023194"/>
    </source>
</evidence>
<accession>A0A1Q9LMC4</accession>
<evidence type="ECO:0000256" key="15">
    <source>
        <dbReference type="SAM" id="MobiDB-lite"/>
    </source>
</evidence>
<feature type="domain" description="Carrier" evidence="16">
    <location>
        <begin position="1592"/>
        <end position="1667"/>
    </location>
</feature>
<feature type="domain" description="PKS/mFAS DH" evidence="18">
    <location>
        <begin position="3870"/>
        <end position="4127"/>
    </location>
</feature>
<dbReference type="Pfam" id="PF21089">
    <property type="entry name" value="PKS_DH_N"/>
    <property type="match status" value="2"/>
</dbReference>
<feature type="domain" description="Ketosynthase family 3 (KS3)" evidence="17">
    <location>
        <begin position="4615"/>
        <end position="5027"/>
    </location>
</feature>
<dbReference type="InterPro" id="IPR016036">
    <property type="entry name" value="Malonyl_transacylase_ACP-bd"/>
</dbReference>
<keyword evidence="4" id="KW-0808">Transferase</keyword>
<comment type="caution">
    <text evidence="19">The sequence shown here is derived from an EMBL/GenBank/DDBJ whole genome shotgun (WGS) entry which is preliminary data.</text>
</comment>
<dbReference type="SUPFAM" id="SSF51735">
    <property type="entry name" value="NAD(P)-binding Rossmann-fold domains"/>
    <property type="match status" value="7"/>
</dbReference>
<dbReference type="Pfam" id="PF00109">
    <property type="entry name" value="ketoacyl-synt"/>
    <property type="match status" value="4"/>
</dbReference>
<dbReference type="Proteomes" id="UP000186040">
    <property type="component" value="Unassembled WGS sequence"/>
</dbReference>
<evidence type="ECO:0000256" key="5">
    <source>
        <dbReference type="ARBA" id="ARBA00022737"/>
    </source>
</evidence>
<dbReference type="FunFam" id="1.10.1200.10:FF:000007">
    <property type="entry name" value="Probable polyketide synthase pks17"/>
    <property type="match status" value="3"/>
</dbReference>
<keyword evidence="5" id="KW-0677">Repeat</keyword>
<dbReference type="Gene3D" id="3.40.50.720">
    <property type="entry name" value="NAD(P)-binding Rossmann-like Domain"/>
    <property type="match status" value="4"/>
</dbReference>
<proteinExistence type="predicted"/>
<dbReference type="GO" id="GO:0033068">
    <property type="term" value="P:macrolide biosynthetic process"/>
    <property type="evidence" value="ECO:0007669"/>
    <property type="project" value="UniProtKB-ARBA"/>
</dbReference>
<dbReference type="RefSeq" id="WP_075974855.1">
    <property type="nucleotide sequence ID" value="NZ_MKQR01000011.1"/>
</dbReference>
<feature type="domain" description="Ketosynthase family 3 (KS3)" evidence="17">
    <location>
        <begin position="37"/>
        <end position="460"/>
    </location>
</feature>
<keyword evidence="20" id="KW-1185">Reference proteome</keyword>
<feature type="compositionally biased region" description="Gly residues" evidence="15">
    <location>
        <begin position="5974"/>
        <end position="5986"/>
    </location>
</feature>
<dbReference type="SMART" id="SM01294">
    <property type="entry name" value="PKS_PP_betabranch"/>
    <property type="match status" value="3"/>
</dbReference>
<dbReference type="OrthoDB" id="9778690at2"/>
<dbReference type="GO" id="GO:0031177">
    <property type="term" value="F:phosphopantetheine binding"/>
    <property type="evidence" value="ECO:0007669"/>
    <property type="project" value="InterPro"/>
</dbReference>
<dbReference type="PROSITE" id="PS00012">
    <property type="entry name" value="PHOSPHOPANTETHEINE"/>
    <property type="match status" value="4"/>
</dbReference>
<comment type="pathway">
    <text evidence="11">Antibiotic biosynthesis; erythromycin biosynthesis.</text>
</comment>
<evidence type="ECO:0000256" key="11">
    <source>
        <dbReference type="ARBA" id="ARBA00060622"/>
    </source>
</evidence>
<evidence type="ECO:0000259" key="16">
    <source>
        <dbReference type="PROSITE" id="PS50075"/>
    </source>
</evidence>
<feature type="region of interest" description="N-terminal hotdog fold" evidence="14">
    <location>
        <begin position="919"/>
        <end position="1040"/>
    </location>
</feature>
<feature type="active site" description="Proton donor; for dehydratase activity" evidence="14">
    <location>
        <position position="4053"/>
    </location>
</feature>
<dbReference type="PANTHER" id="PTHR43775:SF51">
    <property type="entry name" value="INACTIVE PHENOLPHTHIOCEROL SYNTHESIS POLYKETIDE SYNTHASE TYPE I PKS1-RELATED"/>
    <property type="match status" value="1"/>
</dbReference>
<dbReference type="Pfam" id="PF16197">
    <property type="entry name" value="KAsynt_C_assoc"/>
    <property type="match status" value="4"/>
</dbReference>
<comment type="catalytic activity">
    <reaction evidence="9">
        <text>6 (S)-methylmalonyl-CoA + propanoyl-CoA + 6 NADPH + 12 H(+) = 6-deoxyerythronolide B + 6 CO2 + 6 NADP(+) + 7 CoA + H2O</text>
        <dbReference type="Rhea" id="RHEA:23068"/>
        <dbReference type="ChEBI" id="CHEBI:15377"/>
        <dbReference type="ChEBI" id="CHEBI:15378"/>
        <dbReference type="ChEBI" id="CHEBI:16089"/>
        <dbReference type="ChEBI" id="CHEBI:16526"/>
        <dbReference type="ChEBI" id="CHEBI:57287"/>
        <dbReference type="ChEBI" id="CHEBI:57327"/>
        <dbReference type="ChEBI" id="CHEBI:57392"/>
        <dbReference type="ChEBI" id="CHEBI:57783"/>
        <dbReference type="ChEBI" id="CHEBI:58349"/>
        <dbReference type="EC" id="2.3.1.94"/>
    </reaction>
</comment>
<keyword evidence="6" id="KW-0045">Antibiotic biosynthesis</keyword>
<dbReference type="InterPro" id="IPR014031">
    <property type="entry name" value="Ketoacyl_synth_C"/>
</dbReference>
<dbReference type="InterPro" id="IPR057326">
    <property type="entry name" value="KR_dom"/>
</dbReference>
<feature type="active site" description="Proton acceptor; for dehydratase activity" evidence="14">
    <location>
        <position position="951"/>
    </location>
</feature>
<dbReference type="SMART" id="SM00826">
    <property type="entry name" value="PKS_DH"/>
    <property type="match status" value="2"/>
</dbReference>
<dbReference type="GO" id="GO:0006633">
    <property type="term" value="P:fatty acid biosynthetic process"/>
    <property type="evidence" value="ECO:0007669"/>
    <property type="project" value="InterPro"/>
</dbReference>
<comment type="cofactor">
    <cofactor evidence="1">
        <name>pantetheine 4'-phosphate</name>
        <dbReference type="ChEBI" id="CHEBI:47942"/>
    </cofactor>
</comment>
<feature type="domain" description="Carrier" evidence="16">
    <location>
        <begin position="5840"/>
        <end position="5915"/>
    </location>
</feature>
<dbReference type="InterPro" id="IPR016039">
    <property type="entry name" value="Thiolase-like"/>
</dbReference>
<feature type="active site" description="Proton donor; for dehydratase activity" evidence="14">
    <location>
        <position position="1107"/>
    </location>
</feature>
<evidence type="ECO:0000256" key="12">
    <source>
        <dbReference type="ARBA" id="ARBA00063272"/>
    </source>
</evidence>
<dbReference type="Gene3D" id="3.40.366.10">
    <property type="entry name" value="Malonyl-Coenzyme A Acyl Carrier Protein, domain 2"/>
    <property type="match status" value="4"/>
</dbReference>
<dbReference type="FunFam" id="3.40.47.10:FF:000019">
    <property type="entry name" value="Polyketide synthase type I"/>
    <property type="match status" value="4"/>
</dbReference>
<evidence type="ECO:0000256" key="8">
    <source>
        <dbReference type="ARBA" id="ARBA00023315"/>
    </source>
</evidence>
<dbReference type="SMART" id="SM00825">
    <property type="entry name" value="PKS_KS"/>
    <property type="match status" value="4"/>
</dbReference>
<dbReference type="GO" id="GO:0004315">
    <property type="term" value="F:3-oxoacyl-[acyl-carrier-protein] synthase activity"/>
    <property type="evidence" value="ECO:0007669"/>
    <property type="project" value="InterPro"/>
</dbReference>
<dbReference type="GO" id="GO:0047879">
    <property type="term" value="F:erythronolide synthase activity"/>
    <property type="evidence" value="ECO:0007669"/>
    <property type="project" value="UniProtKB-EC"/>
</dbReference>
<dbReference type="InterPro" id="IPR014043">
    <property type="entry name" value="Acyl_transferase_dom"/>
</dbReference>
<dbReference type="PROSITE" id="PS52004">
    <property type="entry name" value="KS3_2"/>
    <property type="match status" value="4"/>
</dbReference>
<dbReference type="Gene3D" id="3.30.70.3290">
    <property type="match status" value="4"/>
</dbReference>
<dbReference type="Pfam" id="PF14765">
    <property type="entry name" value="PS-DH"/>
    <property type="match status" value="2"/>
</dbReference>
<dbReference type="SUPFAM" id="SSF47336">
    <property type="entry name" value="ACP-like"/>
    <property type="match status" value="4"/>
</dbReference>
<dbReference type="InterPro" id="IPR049552">
    <property type="entry name" value="PKS_DH_N"/>
</dbReference>
<dbReference type="SUPFAM" id="SSF53901">
    <property type="entry name" value="Thiolase-like"/>
    <property type="match status" value="4"/>
</dbReference>
<evidence type="ECO:0000256" key="13">
    <source>
        <dbReference type="ARBA" id="ARBA00066981"/>
    </source>
</evidence>
<gene>
    <name evidence="19" type="ORF">BJP25_16760</name>
</gene>
<evidence type="ECO:0000313" key="19">
    <source>
        <dbReference type="EMBL" id="OLR93153.1"/>
    </source>
</evidence>
<dbReference type="CDD" id="cd08956">
    <property type="entry name" value="KR_3_FAS_SDR_x"/>
    <property type="match status" value="2"/>
</dbReference>
<evidence type="ECO:0000256" key="2">
    <source>
        <dbReference type="ARBA" id="ARBA00022450"/>
    </source>
</evidence>
<reference evidence="19 20" key="1">
    <citation type="submission" date="2016-10" db="EMBL/GenBank/DDBJ databases">
        <title>The Draft Genome Sequence of Actinokineospora bangkokensis 44EHWT reveals the biosynthetic pathway of antifungal compounds Thailandins with unusual extender unit butylmalonyl-CoA.</title>
        <authorList>
            <person name="Greule A."/>
            <person name="Intra B."/>
            <person name="Flemming S."/>
            <person name="Rommel M.G."/>
            <person name="Panbangred W."/>
            <person name="Bechthold A."/>
        </authorList>
    </citation>
    <scope>NUCLEOTIDE SEQUENCE [LARGE SCALE GENOMIC DNA]</scope>
    <source>
        <strain evidence="19 20">44EHW</strain>
    </source>
</reference>
<name>A0A1Q9LMC4_9PSEU</name>
<evidence type="ECO:0000259" key="18">
    <source>
        <dbReference type="PROSITE" id="PS52019"/>
    </source>
</evidence>
<feature type="region of interest" description="Disordered" evidence="15">
    <location>
        <begin position="5952"/>
        <end position="5992"/>
    </location>
</feature>
<dbReference type="Gene3D" id="3.30.70.250">
    <property type="entry name" value="Malonyl-CoA ACP transacylase, ACP-binding"/>
    <property type="match status" value="1"/>
</dbReference>
<evidence type="ECO:0000256" key="3">
    <source>
        <dbReference type="ARBA" id="ARBA00022553"/>
    </source>
</evidence>
<dbReference type="Gene3D" id="3.40.47.10">
    <property type="match status" value="4"/>
</dbReference>
<dbReference type="EC" id="2.3.1.94" evidence="13"/>
<dbReference type="InterPro" id="IPR015083">
    <property type="entry name" value="NorB/c/GfsB-D-like_docking"/>
</dbReference>
<protein>
    <recommendedName>
        <fullName evidence="13">6-deoxyerythronolide-B synthase</fullName>
        <ecNumber evidence="13">2.3.1.94</ecNumber>
    </recommendedName>
</protein>
<dbReference type="InterPro" id="IPR050091">
    <property type="entry name" value="PKS_NRPS_Biosynth_Enz"/>
</dbReference>
<feature type="compositionally biased region" description="Low complexity" evidence="15">
    <location>
        <begin position="5959"/>
        <end position="5973"/>
    </location>
</feature>
<dbReference type="InterPro" id="IPR018201">
    <property type="entry name" value="Ketoacyl_synth_AS"/>
</dbReference>
<dbReference type="Gene3D" id="3.10.129.110">
    <property type="entry name" value="Polyketide synthase dehydratase"/>
    <property type="match status" value="2"/>
</dbReference>
<dbReference type="InterPro" id="IPR014030">
    <property type="entry name" value="Ketoacyl_synth_N"/>
</dbReference>
<feature type="region of interest" description="N-terminal hotdog fold" evidence="14">
    <location>
        <begin position="3870"/>
        <end position="3983"/>
    </location>
</feature>
<dbReference type="InterPro" id="IPR001227">
    <property type="entry name" value="Ac_transferase_dom_sf"/>
</dbReference>
<feature type="region of interest" description="C-terminal hotdog fold" evidence="14">
    <location>
        <begin position="1050"/>
        <end position="1187"/>
    </location>
</feature>
<dbReference type="SUPFAM" id="SSF55048">
    <property type="entry name" value="Probable ACP-binding domain of malonyl-CoA ACP transacylase"/>
    <property type="match status" value="4"/>
</dbReference>
<evidence type="ECO:0000313" key="20">
    <source>
        <dbReference type="Proteomes" id="UP000186040"/>
    </source>
</evidence>
<dbReference type="STRING" id="1193682.BJP25_16760"/>
<evidence type="ECO:0000256" key="10">
    <source>
        <dbReference type="ARBA" id="ARBA00060158"/>
    </source>
</evidence>
<dbReference type="SMART" id="SM00823">
    <property type="entry name" value="PKS_PP"/>
    <property type="match status" value="4"/>
</dbReference>
<dbReference type="InterPro" id="IPR042104">
    <property type="entry name" value="PKS_dehydratase_sf"/>
</dbReference>
<dbReference type="PROSITE" id="PS00606">
    <property type="entry name" value="KS3_1"/>
    <property type="match status" value="4"/>
</dbReference>
<dbReference type="InterPro" id="IPR013968">
    <property type="entry name" value="PKS_KR"/>
</dbReference>
<feature type="domain" description="Ketosynthase family 3 (KS3)" evidence="17">
    <location>
        <begin position="1682"/>
        <end position="2104"/>
    </location>
</feature>
<dbReference type="PROSITE" id="PS50075">
    <property type="entry name" value="CARRIER"/>
    <property type="match status" value="4"/>
</dbReference>
<dbReference type="Gene3D" id="1.10.287.1960">
    <property type="match status" value="1"/>
</dbReference>
<dbReference type="InterPro" id="IPR020807">
    <property type="entry name" value="PKS_DH"/>
</dbReference>
<evidence type="ECO:0000256" key="9">
    <source>
        <dbReference type="ARBA" id="ARBA00052442"/>
    </source>
</evidence>
<dbReference type="EMBL" id="MKQR01000011">
    <property type="protein sequence ID" value="OLR93153.1"/>
    <property type="molecule type" value="Genomic_DNA"/>
</dbReference>
<dbReference type="CDD" id="cd08952">
    <property type="entry name" value="KR_1_SDR_x"/>
    <property type="match status" value="2"/>
</dbReference>
<dbReference type="Pfam" id="PF08990">
    <property type="entry name" value="Docking"/>
    <property type="match status" value="1"/>
</dbReference>
<dbReference type="SMART" id="SM00827">
    <property type="entry name" value="PKS_AT"/>
    <property type="match status" value="4"/>
</dbReference>
<feature type="region of interest" description="C-terminal hotdog fold" evidence="14">
    <location>
        <begin position="3996"/>
        <end position="4127"/>
    </location>
</feature>
<feature type="domain" description="Ketosynthase family 3 (KS3)" evidence="17">
    <location>
        <begin position="3013"/>
        <end position="3423"/>
    </location>
</feature>
<feature type="domain" description="Carrier" evidence="16">
    <location>
        <begin position="4521"/>
        <end position="4596"/>
    </location>
</feature>
<dbReference type="SUPFAM" id="SSF52151">
    <property type="entry name" value="FabD/lysophospholipase-like"/>
    <property type="match status" value="4"/>
</dbReference>
<dbReference type="InterPro" id="IPR036291">
    <property type="entry name" value="NAD(P)-bd_dom_sf"/>
</dbReference>
<feature type="domain" description="PKS/mFAS DH" evidence="18">
    <location>
        <begin position="919"/>
        <end position="1187"/>
    </location>
</feature>
<dbReference type="Pfam" id="PF08659">
    <property type="entry name" value="KR"/>
    <property type="match status" value="4"/>
</dbReference>
<feature type="active site" description="Proton acceptor; for dehydratase activity" evidence="14">
    <location>
        <position position="3901"/>
    </location>
</feature>
<keyword evidence="7" id="KW-0511">Multifunctional enzyme</keyword>
<keyword evidence="8" id="KW-0012">Acyltransferase</keyword>
<dbReference type="InterPro" id="IPR020806">
    <property type="entry name" value="PKS_PP-bd"/>
</dbReference>
<dbReference type="InterPro" id="IPR006162">
    <property type="entry name" value="Ppantetheine_attach_site"/>
</dbReference>
<dbReference type="InterPro" id="IPR032821">
    <property type="entry name" value="PKS_assoc"/>
</dbReference>
<dbReference type="InterPro" id="IPR016035">
    <property type="entry name" value="Acyl_Trfase/lysoPLipase"/>
</dbReference>
<dbReference type="SMART" id="SM00822">
    <property type="entry name" value="PKS_KR"/>
    <property type="match status" value="4"/>
</dbReference>
<dbReference type="PROSITE" id="PS52019">
    <property type="entry name" value="PKS_MFAS_DH"/>
    <property type="match status" value="2"/>
</dbReference>
<dbReference type="InterPro" id="IPR049900">
    <property type="entry name" value="PKS_mFAS_DH"/>
</dbReference>
<sequence length="6012" mass="614370">MTERSATEQKLLDNLKWVTGELRAAKRQLQEADDRDREPIAIVGAGLRLPGGVRTPEALWALLAEGRDAIGPLPDDRGWDLATLLSDDPDRPGTTYARGGGFLDGVADFDADLFGISPREALAMDPQQRLLLETAHEAMERAGLTREAVRGTRTGVFVGTSEQRYGALLGERDGVEGHALTGTALSVASGRLAYTFGLRGPALTVDTACSSSLVALHLAVRALRRGECAMALVGGATAMPTPGVFVEFARQRGLSADGRCKAFGAGADGTGWSEGAGVLVVERLSDALAAGRTVLAVLRGSAVNSDGASSGLTAPNGTAQQQVIRDALADAGLSAAEVDAVEAHGTGTALGDPIEARAVLAAYGAERPHPLLLGSLKSNVGHTQAAAGVAGVIKAVLSLRHGAVPRTLHADEPTPHVDWAVGAVRLATEQTPFPAVDRPARMAVSAFGMSGTNAHVILEAAAPAPAPTPVAAPAADLLWTVSGRSPQALRAQAAALAGHVRTHGQDPASVARTLVEARTAFDHRAVVVGRTAADLLAGLDEVAAGAEPTSGARGSAVDGRRVALVFPGQGSQWAGMAVDLLDDPVFGARFTECAAALAPHAGFDAVAVLRSGEGLDRVEVVQPVLFAVMVSLAGLWRARGLEPAAVVGHSQGEIAAAVVAGALSLADGARVVALRSKVLRRLAGRGGMVSLALDEDATRARIAPLGDRVSVAAVNGPAAVVVSGEPDALDELVAGCAADDVRAKRIAVDYASHSAQVDQLRAELLDVLTPITPRAGAIPLRSTLTGRTEDGSALTAQYWFDNLRGTVAFHDAVRALLDEGVDTFVEVSPHPVLTVGIEEAAGDGVLATGTLRRDADGRTELLRAAARLHAHGAELDLGALLPPAPRVELPTYALRQRRYWPAGGAAGDPAALGLAPGGHALLGAAVVLASGDGAVLTGRVSAAEHPWLADHVVGGQVVVPGTALLDLALHAAEQVGATTVLDLAMQAPLVLPAGGVRVQVAVGRAADDGSRPVTVHSRPDDDAPWTRHAIGAVGATAPATAQVDRPDGDDVPLDDLHAGLSARGVDYGPAFQGLVRAQRDGDTVVAEVILPEPLQPSGFGVHPALLDAALHATALGGFLTDTTTAHLPFSWQNAHLLATGATALRVRLAPAGQDTVAVTAVDPAGAPVLSAELAFRPLSETAPGAAPVNDLYRIDWVPVAAEPVDGAVPDADVLAALDAGGEVVWRVGDPAMASVLPVLRHAAAGEARLVALLDGDDPDFAAVGGLLRSAGTEHPGRFAVVDGHEPVRSAEPWVRVRDGVTTAPRLARATATAVTSGPSPFGPDSTVLVTGGTGTLGGLLARHLVEAHGVRALVLASRSGGAAPELPGAEVTVVACDVSDPDQVRALLTEHAVTAVVHAAGVLDDGVLESITPDRAAAVAAPKADAARVLDAATRDRDLTAFVAFSAAANLFGNPGQGAYAAANAAVDAVIAARRAAGLPGVALAWGLWERASGMTGHLADRDLARMDRGGVRALSDARGLELFDAALAAGDPLLVPLGLDLAAARADGDPHPLLRGLVRPARKRAAAGGAARSEFTAPSGFAALSGRQRRAALIDVVRAQVAAVLGHDSVDGIDPGRAFRDLGFDSLTAVELRNRLATATGERLPATVVFDHPTPQALADLLAGRLEPAADRAPVTATATDEPIAIIGMACRFPGGVRGPDDLWELVTSGGDAVGGFPTDRGWDLDGGFDPTGERPGSTSVRAGAFLHDALEFDADLFGISPREALATDPQQRLLLETAWEAFEAAGIDPRGVRGSRTGVFAGLMHHDHAARLHRVPAELEGLVGTGASASVASGRVAYAFGLEGPAITVDTACSSSLVAIHLAARALRSGECDLALAGGATVLSTPGLFVEFSRQRGLAPDGRCKPFSDSADGTGFGEGVGLLLLAPLSAARRLGHPVLAVLRGSAVNQDGASNGLTAPNGPSQERVIRAALADAGLHPSDVDMVEAHGTGTTLGDPIEAQAVLATYGQDRSNPVWLGSVKSNIGHTQAAAGVAGVIKVVQAVRHGVLPGSLHAENPSAHVDWSAGAVSLAAGSRAWDAEVRRAGVSSFGVSGTNAHVVIEQAPEPAPAADAPERAVPWVVSGHTETAVREQVARLLAADPAGPVETAAALATGRAALPWRVAAAGRTRAELAAGIEAAAPVEAVRRRTAFVYTGQGSQRAGMGRGLAAAFPVFAEAWDEVVGLFPIEVRAAIADGSRIGETRFAQPAIFAFEVALTRLLGSWGVVPDVVVGHSVGELAAAWAAGVFPLADAARLVVERGALMGAVTAEGAMAAIAVPEDAVELPAGVEVAAVNAVDSVVVSGDADAVRALVAAYRERGVKASLLKVSHAFHCAHVDEVLPAFRTAVEQVERAEPVIEFIGVAGGHDPAGVDYWVDNVRRAVRFADGVARLGAVHAIEVGPEAALAPFVPGCVPAQRRSETPDEEADLVRALGRLHAAGAPVDWAAFFGAGLRRVALPTYAFQRRRYWLDAATPARGDDLCHRVEWTPVHAGTGAAGARWGVLPGDPALTAELLAAGAVEDGATGWLLPATSVEHLLATLRDLDDERPVWVITRGAVAVAPGTEVDPGLAAVWGAGRVAALELPGTWGGLLDVETGAQALAFAGGREDQVAVRSDGAWARRLAPAPATAAGWTPSGTVLITGGTGALGQHTARRLLADGAERVVLVSRSGTPVDIDGVHVVAADATDEDAMRAVVEQWRPTAVVHAAGVALTKPLTGTTDDDLAAVAAAKVAGAEVLDRVTRDLPLDAFVVFSSIAGTWGSGGQVAYAAANARVDALVANRRAAGLPGTALAWGPWDGAGMGGGRVGADLAALGLRPLLPARALDALYRTGAAHLVVADVDWPRFTETFTARRPSPLLERVAPAPAAPVAVPAVVDLPCEDDLLDLVRTTTAAVLGHADKAAVGADRTFRDLGVDSLTAVEVRNALTAATGLALPAAVVFDHPTPRDLVARITADLAGRTTAPARTAAATDEPIAIVGMACRFPGGVDSPERLWEALVGGRDLVGPFPADRGWTGEGQGGFLDAAAFDAGFFAVSPREAVAMDPQQRVLLQVAWEALERAGIDPTGLRGAPTGVFAGISGQDYVSLLGAAAEDVSGHVLTGNAVSVASGRIAYALGLEGPAVSVDTACSSSLVALHWAARSLRSGECDLALAGGVTVMPTQGTFTEFAKQGGLSADGRCKAFADGADGTGWSEGAGVLVVERLSDARARGHRVLAVLRGSAVNQDGASNGLTAPNGPAQERVIRAALAAADLDPSDVDVVEAHGTGTALGDPIEAEALLRTYGAGRDPRSPLWLGSLKSNTGHTQAAAGVAGVIKVVLALRNGTLPRTLHAERPTAHVDWSAGSVRLLSQAQPWPEGDRVRRAGVSSFGMSGTNAHVILEQGDPVEPAAEAGVDAVVPFLVSARTPEALRAQAARLAAALPALPARDAAHSLATTRALMEHRAVAVGADAVAALAAGSAHPLLVSGAAGEPGKVAFVFPGQGSQWVGMARELAAESPVFAARLAECAAALSEFVDWSLDEALGDAALLERVDVVQPVLWAVMVSLAEVWRSWGVEPSAVVGHSQGEIAAAVVAGALSLQDGARVVALRSKVLLRLAGRGGMASVALGVDDVRARIAPFGERLSVAAVNGSAAVVVSGEPSALDELVAGCAADDVRAKRIAVDYASHSAQVDELADELLAALAPVRPVAGTVPVRSTTTGRTEDGTAFDAAYWVRNLRSPVEFADAVDALVAEGFGTFVECSPHPVLTMSLPEGVTAVGSLKRDEGGLARALLSLGELVVAGVTPDWAAVVPGRTVDLPTYAFQEQRYWPTPRPVTGDVTAAGLAATGHPLLAAAVALPAGGQVLTGRVSVAAQPWLADHVVAGRVVVPGTALLDMVLLAAGDALADLTFAAPLVLPADGGVDVRVTVDGAAGGAVEVHARPDGGDWTRHATATPGTSALPAVLGEWPPAEAVEVGADALADLYADLAVAGLSYGPAFQGLRRAWQRGDEVFAEVATDPAAEGFGLHPALLDSALHAASLGAGGAAGLPFSWTGVTRHAEGAETLRVRLAPAGDNAFSVAAFDAEGRPVLTADALALRPAPDLDAAAEPLHTVEWTAVDAPAAAPSTREVVRADGTFPQVVARVQESLRGDGDLVLLVDPTTETGAAAGGLGRAAAAEHPGRVVVVEARADQDVPAALLGQVVALGEPWVRVRTAADSTDADSNSADSTAIEVPRLVRVEPTSTAPLFGPADAVLVTGGTGALGAEVARHLARCGVRELVLASRSGGADDLVAELAGLGATARVAACDVSDRAAVAALLAAHRVTGVVHAAGVIGDGVVTGLTDEQVAAVWAPKVDAARHLDELVDDRAALVVFSAAAGLFGNAGQGAYAAANAALDALVARRRAAGKPAVSLAWGLWAQDSGMTGHLTGTDRRRLARAGVRPLTTPAALDLFDRALAADRALLVPIGLDLPAVRAAGDPHPLLRAMVPAAPRRAATPAGDLLTLVRDTAAAVLGHDSATAVGADRAFKELGFDSLTAVELRNRLSAATGLRLPATLVFDHPTPRAAADLLAGLREPAPAPATPIAPVRATGHDDPIAVVAMACRFPGADDPDALWRLVVDGVDAMGGFPVDRGWVLRPDYAPVGAFLDGAADFDAELFGISPREALAMDPQQRVLLETAWEAVERAELDPRSLRGSRTGVFTGIMYSDYASRLPSIPEDLAPLLATGSSASVAAGRLAYALGLEGPTMTVDTACSSSLVALHLAAQALRAGECDLALAGGATVLSTPAVFEDFARQGGLAADGRCKPFSADADGTGFGEGVGLLVLARLSDAQRHGHPVLAVLRGSAVNSDGASNGLTAPNGPAQQRVIRAALATAGLRPSDVDMVEAHGTGTTLGDPIEAQALLATYGQDRDTPLLLGSIKSNIGHTQAAAGVAGVIKAIQAIRHGVAPRSLRAGEPTPHVDWSAGSVEVLAEQRDWPAVDRPRRAAVSSFGISGTNAHVVLEQAPAAAAPRPVEPTALVWPVSGRSVAALCAQAGRLAEFAETADLAAAGVALGTTRAALEFRAAGTGSDRESLIASLRRVATGDAVEAVAGPMAFVFTGQGSQRAGMGQELAAAFPAFRAAWDEVVGLFPAEVRDAIVEGSRIDETQFAQPAIFAFEVAMVRLFASWGVRPDVVIGHSVGEIAAAWAAGVFSLEDAAALVVKRGALMGAVTVRGAMAAIALPEDQVELVDGVEVAAVNSGDSVVVAGDAEAVRQVVESCKARGVSCSLLKVSHAFHSAHMYPVLAEFASVVAAVERREPVVRFVPVAGEEDPTSVEYWVGNVRNPVRFADGAARLNAVHALEVGPDAALTPVVEGCVPAQSRKDSELGALRAALADLHARGVDIDWAGVYPCARPTAVPTYAFQRKRYWLDAEGPAATGLAYQVGWHPAPAGDGPTLAEQIASGAVRLVTARSAADLAAAVRDTTSGTVWVQTRGAVAVSAAEAPDPAQAAVWAAGRVAALEHPGVWGGLIDGDVPADFRPGREDQVAVRDGRVLCRRLERAAEGAPWTPRGTVLITGATGALGSAVAAWAARSGAERLVLTSRRGYAADNAAQLRALERHGVEVVIAQASTTDEDAMSRLIVAYPPDAVVHAAGTATHRPLLDTDPAHFAELRAKAEGALLLDRLTRDLDLDAFVLFSSVASAWGSGGQAGYAAANAELDALAERRRAEGRPGVALGWGPWAGGGMAEGAGLERHGLRPLPVPTAIAALSRSARAQGVVVLADVDWRRFADTFTAARPSPLLGGLLPAPAAAAEQPEPDLLARLRALPAAERPAHLVRLVRGHAAEVLGHDSPAAVGATRSFRDLGFDSLSAVKLRDRLRAATGLALPATFVFDHPTPAAAGAELLACLVPAEDADAELRRLVASVPVERLRAAGLLDALLELARDPGERSGPDGSDSPDAPAAADDLGGGDPVDGGTDLGGADLDDIDEMDADRLIQLALDHTDA</sequence>
<evidence type="ECO:0000256" key="1">
    <source>
        <dbReference type="ARBA" id="ARBA00001957"/>
    </source>
</evidence>
<comment type="subunit">
    <text evidence="12">Homodimer. Erythronolide synthase is composed of EryAI, EryAII and EryAIII multimodular (2 modules) polypeptides each coding for a functional synthase subunit which participates in 2 of the six FAS-like elongation steps required for formation of the polyketide. Module 1, 2, 3, 4, 5, and 6 participating in biosynthesis steps 1, 2, 3, 4, 5, and 6, respectively.</text>
</comment>
<dbReference type="GO" id="GO:0004312">
    <property type="term" value="F:fatty acid synthase activity"/>
    <property type="evidence" value="ECO:0007669"/>
    <property type="project" value="TreeGrafter"/>
</dbReference>
<feature type="region of interest" description="Disordered" evidence="15">
    <location>
        <begin position="1007"/>
        <end position="1026"/>
    </location>
</feature>
<keyword evidence="3" id="KW-0597">Phosphoprotein</keyword>
<dbReference type="InterPro" id="IPR020841">
    <property type="entry name" value="PKS_Beta-ketoAc_synthase_dom"/>
</dbReference>
<dbReference type="InterPro" id="IPR009081">
    <property type="entry name" value="PP-bd_ACP"/>
</dbReference>
<dbReference type="Pfam" id="PF02801">
    <property type="entry name" value="Ketoacyl-synt_C"/>
    <property type="match status" value="4"/>
</dbReference>
<keyword evidence="2" id="KW-0596">Phosphopantetheine</keyword>
<evidence type="ECO:0000256" key="4">
    <source>
        <dbReference type="ARBA" id="ARBA00022679"/>
    </source>
</evidence>
<feature type="domain" description="Carrier" evidence="16">
    <location>
        <begin position="2923"/>
        <end position="2998"/>
    </location>
</feature>
<dbReference type="Pfam" id="PF00698">
    <property type="entry name" value="Acyl_transf_1"/>
    <property type="match status" value="4"/>
</dbReference>
<comment type="function">
    <text evidence="10">Involved in the biosynthesis of antibiotic erythromycin via the biosynthesis of its aglycone precursor, 6-deoxyerythronolide B (6-dEB).</text>
</comment>
<evidence type="ECO:0000256" key="7">
    <source>
        <dbReference type="ARBA" id="ARBA00023268"/>
    </source>
</evidence>
<dbReference type="Gene3D" id="1.10.1200.10">
    <property type="entry name" value="ACP-like"/>
    <property type="match status" value="4"/>
</dbReference>
<dbReference type="Pfam" id="PF00550">
    <property type="entry name" value="PP-binding"/>
    <property type="match status" value="4"/>
</dbReference>
<dbReference type="PANTHER" id="PTHR43775">
    <property type="entry name" value="FATTY ACID SYNTHASE"/>
    <property type="match status" value="1"/>
</dbReference>
<dbReference type="InterPro" id="IPR049551">
    <property type="entry name" value="PKS_DH_C"/>
</dbReference>
<evidence type="ECO:0000256" key="14">
    <source>
        <dbReference type="PROSITE-ProRule" id="PRU01363"/>
    </source>
</evidence>
<evidence type="ECO:0000259" key="17">
    <source>
        <dbReference type="PROSITE" id="PS52004"/>
    </source>
</evidence>
<dbReference type="InterPro" id="IPR036736">
    <property type="entry name" value="ACP-like_sf"/>
</dbReference>
<dbReference type="FunFam" id="3.40.366.10:FF:000002">
    <property type="entry name" value="Probable polyketide synthase 2"/>
    <property type="match status" value="2"/>
</dbReference>
<organism evidence="19 20">
    <name type="scientific">Actinokineospora bangkokensis</name>
    <dbReference type="NCBI Taxonomy" id="1193682"/>
    <lineage>
        <taxon>Bacteria</taxon>
        <taxon>Bacillati</taxon>
        <taxon>Actinomycetota</taxon>
        <taxon>Actinomycetes</taxon>
        <taxon>Pseudonocardiales</taxon>
        <taxon>Pseudonocardiaceae</taxon>
        <taxon>Actinokineospora</taxon>
    </lineage>
</organism>